<evidence type="ECO:0000256" key="7">
    <source>
        <dbReference type="ARBA" id="ARBA00025795"/>
    </source>
</evidence>
<evidence type="ECO:0000256" key="5">
    <source>
        <dbReference type="ARBA" id="ARBA00023002"/>
    </source>
</evidence>
<keyword evidence="5" id="KW-0560">Oxidoreductase</keyword>
<dbReference type="GO" id="GO:0004601">
    <property type="term" value="F:peroxidase activity"/>
    <property type="evidence" value="ECO:0007669"/>
    <property type="project" value="UniProtKB-KW"/>
</dbReference>
<evidence type="ECO:0000259" key="9">
    <source>
        <dbReference type="PROSITE" id="PS51405"/>
    </source>
</evidence>
<keyword evidence="8" id="KW-0812">Transmembrane</keyword>
<keyword evidence="8" id="KW-0472">Membrane</keyword>
<dbReference type="PANTHER" id="PTHR33577:SF18">
    <property type="entry name" value="HEME HALOPEROXIDASE FAMILY PROFILE DOMAIN-CONTAINING PROTEIN"/>
    <property type="match status" value="1"/>
</dbReference>
<dbReference type="GeneID" id="63690257"/>
<keyword evidence="11" id="KW-1185">Reference proteome</keyword>
<gene>
    <name evidence="10" type="primary">HTP6</name>
    <name evidence="10" type="ORF">DACRYDRAFT_53722</name>
</gene>
<keyword evidence="4" id="KW-0479">Metal-binding</keyword>
<keyword evidence="6" id="KW-0408">Iron</keyword>
<organism evidence="10 11">
    <name type="scientific">Dacryopinax primogenitus (strain DJM 731)</name>
    <name type="common">Brown rot fungus</name>
    <dbReference type="NCBI Taxonomy" id="1858805"/>
    <lineage>
        <taxon>Eukaryota</taxon>
        <taxon>Fungi</taxon>
        <taxon>Dikarya</taxon>
        <taxon>Basidiomycota</taxon>
        <taxon>Agaricomycotina</taxon>
        <taxon>Dacrymycetes</taxon>
        <taxon>Dacrymycetales</taxon>
        <taxon>Dacrymycetaceae</taxon>
        <taxon>Dacryopinax</taxon>
    </lineage>
</organism>
<dbReference type="Pfam" id="PF01328">
    <property type="entry name" value="Peroxidase_2"/>
    <property type="match status" value="1"/>
</dbReference>
<dbReference type="PANTHER" id="PTHR33577">
    <property type="entry name" value="STERIGMATOCYSTIN BIOSYNTHESIS PEROXIDASE STCC-RELATED"/>
    <property type="match status" value="1"/>
</dbReference>
<dbReference type="EMBL" id="JH795865">
    <property type="protein sequence ID" value="EJU01025.1"/>
    <property type="molecule type" value="Genomic_DNA"/>
</dbReference>
<dbReference type="OMA" id="NFAPTFC"/>
<dbReference type="HOGENOM" id="CLU_050230_1_0_1"/>
<evidence type="ECO:0000256" key="1">
    <source>
        <dbReference type="ARBA" id="ARBA00001970"/>
    </source>
</evidence>
<comment type="similarity">
    <text evidence="7">Belongs to the chloroperoxidase family.</text>
</comment>
<dbReference type="OrthoDB" id="407298at2759"/>
<dbReference type="InterPro" id="IPR000028">
    <property type="entry name" value="Chloroperoxidase"/>
</dbReference>
<dbReference type="InterPro" id="IPR036851">
    <property type="entry name" value="Chloroperoxidase-like_sf"/>
</dbReference>
<protein>
    <submittedName>
        <fullName evidence="10">Heme-thiolate peroxidase aromatic peroxygenase</fullName>
    </submittedName>
</protein>
<evidence type="ECO:0000256" key="2">
    <source>
        <dbReference type="ARBA" id="ARBA00022559"/>
    </source>
</evidence>
<keyword evidence="2 10" id="KW-0575">Peroxidase</keyword>
<reference evidence="10 11" key="1">
    <citation type="journal article" date="2012" name="Science">
        <title>The Paleozoic origin of enzymatic lignin decomposition reconstructed from 31 fungal genomes.</title>
        <authorList>
            <person name="Floudas D."/>
            <person name="Binder M."/>
            <person name="Riley R."/>
            <person name="Barry K."/>
            <person name="Blanchette R.A."/>
            <person name="Henrissat B."/>
            <person name="Martinez A.T."/>
            <person name="Otillar R."/>
            <person name="Spatafora J.W."/>
            <person name="Yadav J.S."/>
            <person name="Aerts A."/>
            <person name="Benoit I."/>
            <person name="Boyd A."/>
            <person name="Carlson A."/>
            <person name="Copeland A."/>
            <person name="Coutinho P.M."/>
            <person name="de Vries R.P."/>
            <person name="Ferreira P."/>
            <person name="Findley K."/>
            <person name="Foster B."/>
            <person name="Gaskell J."/>
            <person name="Glotzer D."/>
            <person name="Gorecki P."/>
            <person name="Heitman J."/>
            <person name="Hesse C."/>
            <person name="Hori C."/>
            <person name="Igarashi K."/>
            <person name="Jurgens J.A."/>
            <person name="Kallen N."/>
            <person name="Kersten P."/>
            <person name="Kohler A."/>
            <person name="Kuees U."/>
            <person name="Kumar T.K.A."/>
            <person name="Kuo A."/>
            <person name="LaButti K."/>
            <person name="Larrondo L.F."/>
            <person name="Lindquist E."/>
            <person name="Ling A."/>
            <person name="Lombard V."/>
            <person name="Lucas S."/>
            <person name="Lundell T."/>
            <person name="Martin R."/>
            <person name="McLaughlin D.J."/>
            <person name="Morgenstern I."/>
            <person name="Morin E."/>
            <person name="Murat C."/>
            <person name="Nagy L.G."/>
            <person name="Nolan M."/>
            <person name="Ohm R.A."/>
            <person name="Patyshakuliyeva A."/>
            <person name="Rokas A."/>
            <person name="Ruiz-Duenas F.J."/>
            <person name="Sabat G."/>
            <person name="Salamov A."/>
            <person name="Samejima M."/>
            <person name="Schmutz J."/>
            <person name="Slot J.C."/>
            <person name="St John F."/>
            <person name="Stenlid J."/>
            <person name="Sun H."/>
            <person name="Sun S."/>
            <person name="Syed K."/>
            <person name="Tsang A."/>
            <person name="Wiebenga A."/>
            <person name="Young D."/>
            <person name="Pisabarro A."/>
            <person name="Eastwood D.C."/>
            <person name="Martin F."/>
            <person name="Cullen D."/>
            <person name="Grigoriev I.V."/>
            <person name="Hibbett D.S."/>
        </authorList>
    </citation>
    <scope>NUCLEOTIDE SEQUENCE [LARGE SCALE GENOMIC DNA]</scope>
    <source>
        <strain evidence="10 11">DJM-731 SS1</strain>
    </source>
</reference>
<dbReference type="STRING" id="1858805.M5FYQ1"/>
<dbReference type="RefSeq" id="XP_040627922.1">
    <property type="nucleotide sequence ID" value="XM_040775195.1"/>
</dbReference>
<sequence length="326" mass="36228">MVNILLNVVSRIILGVADSLWHTLTLTYVMVWDSTFLLLNTFTFQKRRGSLIPPGRPGHGGQWPEWHPPVASDSRSPCPALNAMANHGILPRDGKNIPFRDMSRAIRETYNFAPTFCFFVPLYMARVLGRSYTHGTVNLADVSLHNGIEHDASLLRHDTFLSPGGDQGKPSRDLIDGFFDSVKGDKVTVDDMSQYSELRRADCRRDNSQFSMNTFQKLFSSSNCATFIRTFGGSIPDLKSWLYDERLPEGWEPAGRAAWGVTMGAFQTTVLRIEAGIRPWESMDSAIGDLGGRYGLPTGERDAKTEGIGERAALLPGWKKAQVNGD</sequence>
<dbReference type="Gene3D" id="1.10.489.10">
    <property type="entry name" value="Chloroperoxidase-like"/>
    <property type="match status" value="1"/>
</dbReference>
<evidence type="ECO:0000313" key="10">
    <source>
        <dbReference type="EMBL" id="EJU01025.1"/>
    </source>
</evidence>
<keyword evidence="8" id="KW-1133">Transmembrane helix</keyword>
<proteinExistence type="inferred from homology"/>
<evidence type="ECO:0000256" key="3">
    <source>
        <dbReference type="ARBA" id="ARBA00022617"/>
    </source>
</evidence>
<accession>M5FYQ1</accession>
<evidence type="ECO:0000256" key="8">
    <source>
        <dbReference type="SAM" id="Phobius"/>
    </source>
</evidence>
<dbReference type="GO" id="GO:0046872">
    <property type="term" value="F:metal ion binding"/>
    <property type="evidence" value="ECO:0007669"/>
    <property type="project" value="UniProtKB-KW"/>
</dbReference>
<feature type="transmembrane region" description="Helical" evidence="8">
    <location>
        <begin position="20"/>
        <end position="39"/>
    </location>
</feature>
<dbReference type="SUPFAM" id="SSF47571">
    <property type="entry name" value="Cloroperoxidase"/>
    <property type="match status" value="1"/>
</dbReference>
<dbReference type="AlphaFoldDB" id="M5FYQ1"/>
<evidence type="ECO:0000256" key="4">
    <source>
        <dbReference type="ARBA" id="ARBA00022723"/>
    </source>
</evidence>
<keyword evidence="3" id="KW-0349">Heme</keyword>
<dbReference type="PROSITE" id="PS51405">
    <property type="entry name" value="HEME_HALOPEROXIDASE"/>
    <property type="match status" value="1"/>
</dbReference>
<evidence type="ECO:0000256" key="6">
    <source>
        <dbReference type="ARBA" id="ARBA00023004"/>
    </source>
</evidence>
<feature type="domain" description="Heme haloperoxidase family profile" evidence="9">
    <location>
        <begin position="62"/>
        <end position="268"/>
    </location>
</feature>
<name>M5FYQ1_DACPD</name>
<dbReference type="Proteomes" id="UP000030653">
    <property type="component" value="Unassembled WGS sequence"/>
</dbReference>
<comment type="cofactor">
    <cofactor evidence="1">
        <name>heme b</name>
        <dbReference type="ChEBI" id="CHEBI:60344"/>
    </cofactor>
</comment>
<evidence type="ECO:0000313" key="11">
    <source>
        <dbReference type="Proteomes" id="UP000030653"/>
    </source>
</evidence>